<evidence type="ECO:0000256" key="1">
    <source>
        <dbReference type="SAM" id="Phobius"/>
    </source>
</evidence>
<dbReference type="Proteomes" id="UP000006620">
    <property type="component" value="Chromosome"/>
</dbReference>
<dbReference type="KEGG" id="pms:KNP414_07105"/>
<evidence type="ECO:0000313" key="2">
    <source>
        <dbReference type="EMBL" id="AEI45615.1"/>
    </source>
</evidence>
<reference evidence="2 3" key="2">
    <citation type="journal article" date="2013" name="Genome Announc.">
        <title>Genome Sequence of Growth-Improving Paenibacillus mucilaginosus Strain KNP414.</title>
        <authorList>
            <person name="Lu J.J."/>
            <person name="Wang J.F."/>
            <person name="Hu X.F."/>
        </authorList>
    </citation>
    <scope>NUCLEOTIDE SEQUENCE [LARGE SCALE GENOMIC DNA]</scope>
    <source>
        <strain evidence="2 3">KNP414</strain>
    </source>
</reference>
<name>F8FLY9_PAEMK</name>
<gene>
    <name evidence="2" type="ordered locus">KNP414_07105</name>
</gene>
<proteinExistence type="predicted"/>
<organism evidence="2 3">
    <name type="scientific">Paenibacillus mucilaginosus (strain KNP414)</name>
    <dbReference type="NCBI Taxonomy" id="1036673"/>
    <lineage>
        <taxon>Bacteria</taxon>
        <taxon>Bacillati</taxon>
        <taxon>Bacillota</taxon>
        <taxon>Bacilli</taxon>
        <taxon>Bacillales</taxon>
        <taxon>Paenibacillaceae</taxon>
        <taxon>Paenibacillus</taxon>
    </lineage>
</organism>
<feature type="transmembrane region" description="Helical" evidence="1">
    <location>
        <begin position="24"/>
        <end position="46"/>
    </location>
</feature>
<dbReference type="RefSeq" id="WP_013920757.1">
    <property type="nucleotide sequence ID" value="NC_015690.1"/>
</dbReference>
<dbReference type="PATRIC" id="fig|1036673.3.peg.6628"/>
<reference evidence="3" key="1">
    <citation type="submission" date="2011-06" db="EMBL/GenBank/DDBJ databases">
        <title>Complete genome sequence of Paenibacillus mucilaginosus KNP414.</title>
        <authorList>
            <person name="Wang J."/>
            <person name="Hu S."/>
            <person name="Hu X."/>
            <person name="Zhang B."/>
            <person name="Dong D."/>
            <person name="Zhang S."/>
            <person name="Zhao K."/>
            <person name="Wu D."/>
        </authorList>
    </citation>
    <scope>NUCLEOTIDE SEQUENCE [LARGE SCALE GENOMIC DNA]</scope>
    <source>
        <strain evidence="3">KNP414</strain>
    </source>
</reference>
<accession>F8FLY9</accession>
<dbReference type="HOGENOM" id="CLU_2863576_0_0_9"/>
<dbReference type="EMBL" id="CP002869">
    <property type="protein sequence ID" value="AEI45615.1"/>
    <property type="molecule type" value="Genomic_DNA"/>
</dbReference>
<dbReference type="InterPro" id="IPR009086">
    <property type="entry name" value="Bacteriocin_AS48"/>
</dbReference>
<keyword evidence="1" id="KW-0472">Membrane</keyword>
<sequence length="64" mass="6868">MFEVVQHLGVTMATALAIVNAIKLGFTIAAIISLISGVGGWIAFWYGSIQRKVWELGATAAAFW</sequence>
<dbReference type="AlphaFoldDB" id="F8FLY9"/>
<dbReference type="Gene3D" id="1.20.225.10">
    <property type="entry name" value="Bacteriocin AS-48"/>
    <property type="match status" value="1"/>
</dbReference>
<protein>
    <submittedName>
        <fullName evidence="2">Uncharacterized protein</fullName>
    </submittedName>
</protein>
<keyword evidence="1" id="KW-1133">Transmembrane helix</keyword>
<keyword evidence="1" id="KW-0812">Transmembrane</keyword>
<evidence type="ECO:0000313" key="3">
    <source>
        <dbReference type="Proteomes" id="UP000006620"/>
    </source>
</evidence>